<dbReference type="Gene3D" id="1.20.1250.20">
    <property type="entry name" value="MFS general substrate transporter like domains"/>
    <property type="match status" value="1"/>
</dbReference>
<dbReference type="Proteomes" id="UP000317909">
    <property type="component" value="Chromosome"/>
</dbReference>
<feature type="transmembrane region" description="Helical" evidence="7">
    <location>
        <begin position="170"/>
        <end position="193"/>
    </location>
</feature>
<dbReference type="CDD" id="cd06173">
    <property type="entry name" value="MFS_MefA_like"/>
    <property type="match status" value="1"/>
</dbReference>
<feature type="transmembrane region" description="Helical" evidence="7">
    <location>
        <begin position="291"/>
        <end position="310"/>
    </location>
</feature>
<evidence type="ECO:0000256" key="1">
    <source>
        <dbReference type="ARBA" id="ARBA00004651"/>
    </source>
</evidence>
<dbReference type="InterPro" id="IPR036259">
    <property type="entry name" value="MFS_trans_sf"/>
</dbReference>
<feature type="transmembrane region" description="Helical" evidence="7">
    <location>
        <begin position="214"/>
        <end position="239"/>
    </location>
</feature>
<evidence type="ECO:0000256" key="4">
    <source>
        <dbReference type="ARBA" id="ARBA00022692"/>
    </source>
</evidence>
<keyword evidence="4 7" id="KW-0812">Transmembrane</keyword>
<proteinExistence type="predicted"/>
<dbReference type="Pfam" id="PF05977">
    <property type="entry name" value="MFS_3"/>
    <property type="match status" value="1"/>
</dbReference>
<dbReference type="KEGG" id="llh:I41_07570"/>
<dbReference type="PANTHER" id="PTHR23513:SF11">
    <property type="entry name" value="STAPHYLOFERRIN A TRANSPORTER"/>
    <property type="match status" value="1"/>
</dbReference>
<feature type="transmembrane region" description="Helical" evidence="7">
    <location>
        <begin position="47"/>
        <end position="68"/>
    </location>
</feature>
<keyword evidence="6 7" id="KW-0472">Membrane</keyword>
<evidence type="ECO:0000256" key="5">
    <source>
        <dbReference type="ARBA" id="ARBA00022989"/>
    </source>
</evidence>
<evidence type="ECO:0000256" key="2">
    <source>
        <dbReference type="ARBA" id="ARBA00022448"/>
    </source>
</evidence>
<keyword evidence="5 7" id="KW-1133">Transmembrane helix</keyword>
<dbReference type="EMBL" id="CP036339">
    <property type="protein sequence ID" value="QDT71597.1"/>
    <property type="molecule type" value="Genomic_DNA"/>
</dbReference>
<dbReference type="RefSeq" id="WP_145430988.1">
    <property type="nucleotide sequence ID" value="NZ_CP036339.1"/>
</dbReference>
<keyword evidence="3" id="KW-1003">Cell membrane</keyword>
<dbReference type="AlphaFoldDB" id="A0A517TT91"/>
<keyword evidence="2" id="KW-0813">Transport</keyword>
<evidence type="ECO:0000313" key="9">
    <source>
        <dbReference type="EMBL" id="QDT71597.1"/>
    </source>
</evidence>
<comment type="subcellular location">
    <subcellularLocation>
        <location evidence="1">Cell membrane</location>
        <topology evidence="1">Multi-pass membrane protein</topology>
    </subcellularLocation>
</comment>
<organism evidence="9 10">
    <name type="scientific">Lacipirellula limnantheis</name>
    <dbReference type="NCBI Taxonomy" id="2528024"/>
    <lineage>
        <taxon>Bacteria</taxon>
        <taxon>Pseudomonadati</taxon>
        <taxon>Planctomycetota</taxon>
        <taxon>Planctomycetia</taxon>
        <taxon>Pirellulales</taxon>
        <taxon>Lacipirellulaceae</taxon>
        <taxon>Lacipirellula</taxon>
    </lineage>
</organism>
<keyword evidence="10" id="KW-1185">Reference proteome</keyword>
<dbReference type="InterPro" id="IPR020846">
    <property type="entry name" value="MFS_dom"/>
</dbReference>
<feature type="domain" description="Major facilitator superfamily (MFS) profile" evidence="8">
    <location>
        <begin position="9"/>
        <end position="402"/>
    </location>
</feature>
<evidence type="ECO:0000259" key="8">
    <source>
        <dbReference type="PROSITE" id="PS50850"/>
    </source>
</evidence>
<gene>
    <name evidence="9" type="primary">tetA</name>
    <name evidence="9" type="ORF">I41_07570</name>
</gene>
<dbReference type="GO" id="GO:0005886">
    <property type="term" value="C:plasma membrane"/>
    <property type="evidence" value="ECO:0007669"/>
    <property type="project" value="UniProtKB-SubCell"/>
</dbReference>
<feature type="transmembrane region" description="Helical" evidence="7">
    <location>
        <begin position="348"/>
        <end position="368"/>
    </location>
</feature>
<dbReference type="GO" id="GO:0022857">
    <property type="term" value="F:transmembrane transporter activity"/>
    <property type="evidence" value="ECO:0007669"/>
    <property type="project" value="InterPro"/>
</dbReference>
<dbReference type="InterPro" id="IPR010290">
    <property type="entry name" value="TM_effector"/>
</dbReference>
<dbReference type="PROSITE" id="PS50850">
    <property type="entry name" value="MFS"/>
    <property type="match status" value="1"/>
</dbReference>
<evidence type="ECO:0000313" key="10">
    <source>
        <dbReference type="Proteomes" id="UP000317909"/>
    </source>
</evidence>
<evidence type="ECO:0000256" key="7">
    <source>
        <dbReference type="SAM" id="Phobius"/>
    </source>
</evidence>
<evidence type="ECO:0000256" key="3">
    <source>
        <dbReference type="ARBA" id="ARBA00022475"/>
    </source>
</evidence>
<feature type="transmembrane region" description="Helical" evidence="7">
    <location>
        <begin position="17"/>
        <end position="41"/>
    </location>
</feature>
<reference evidence="9 10" key="1">
    <citation type="submission" date="2019-02" db="EMBL/GenBank/DDBJ databases">
        <title>Deep-cultivation of Planctomycetes and their phenomic and genomic characterization uncovers novel biology.</title>
        <authorList>
            <person name="Wiegand S."/>
            <person name="Jogler M."/>
            <person name="Boedeker C."/>
            <person name="Pinto D."/>
            <person name="Vollmers J."/>
            <person name="Rivas-Marin E."/>
            <person name="Kohn T."/>
            <person name="Peeters S.H."/>
            <person name="Heuer A."/>
            <person name="Rast P."/>
            <person name="Oberbeckmann S."/>
            <person name="Bunk B."/>
            <person name="Jeske O."/>
            <person name="Meyerdierks A."/>
            <person name="Storesund J.E."/>
            <person name="Kallscheuer N."/>
            <person name="Luecker S."/>
            <person name="Lage O.M."/>
            <person name="Pohl T."/>
            <person name="Merkel B.J."/>
            <person name="Hornburger P."/>
            <person name="Mueller R.-W."/>
            <person name="Bruemmer F."/>
            <person name="Labrenz M."/>
            <person name="Spormann A.M."/>
            <person name="Op den Camp H."/>
            <person name="Overmann J."/>
            <person name="Amann R."/>
            <person name="Jetten M.S.M."/>
            <person name="Mascher T."/>
            <person name="Medema M.H."/>
            <person name="Devos D.P."/>
            <person name="Kaster A.-K."/>
            <person name="Ovreas L."/>
            <person name="Rohde M."/>
            <person name="Galperin M.Y."/>
            <person name="Jogler C."/>
        </authorList>
    </citation>
    <scope>NUCLEOTIDE SEQUENCE [LARGE SCALE GENOMIC DNA]</scope>
    <source>
        <strain evidence="9 10">I41</strain>
    </source>
</reference>
<accession>A0A517TT91</accession>
<evidence type="ECO:0000256" key="6">
    <source>
        <dbReference type="ARBA" id="ARBA00023136"/>
    </source>
</evidence>
<protein>
    <submittedName>
        <fullName evidence="9">Tetracycline resistance protein, class C</fullName>
    </submittedName>
</protein>
<dbReference type="SUPFAM" id="SSF103473">
    <property type="entry name" value="MFS general substrate transporter"/>
    <property type="match status" value="1"/>
</dbReference>
<feature type="transmembrane region" description="Helical" evidence="7">
    <location>
        <begin position="374"/>
        <end position="396"/>
    </location>
</feature>
<dbReference type="PANTHER" id="PTHR23513">
    <property type="entry name" value="INTEGRAL MEMBRANE EFFLUX PROTEIN-RELATED"/>
    <property type="match status" value="1"/>
</dbReference>
<dbReference type="OrthoDB" id="9775268at2"/>
<name>A0A517TT91_9BACT</name>
<sequence>MPLPNAFRALAHRNYRLFIIGQGVSMIGTWMQTTGLSWLVYKMTDNSFLLGLVSFCGQIPAFFLAPIAGVLSDRFDRRRTLFVTQAISMVQAVSLVALTWTGHIEIWQIIALSAILGTVNAFDMPTRQAFLSDMAPTRVDLPNAIALNSSMFNLSRLVGPVIGGALLAEWGATACFLANAVSYVAVIVALASMRDLPVRVAPRLGRVSRGVIEGFAYAFGFAPIRALLLMIAMVSLLGMPISTLLPVFAKDVLHGEAQTYGYLLAASGAGALTGALYLAHRRSVVGLGKPIAVATVTFGLCMVAFSYSTSVPVSCVILLIAGFSMLLTLAGCNTLLQTIVDDDKRGRIMSLYAMAFMGTVPLGSLLAGSLADAFGAPLAARINGVLCIAGAALFIMRLPALRKQVLPIYQRAGLVPPITAAVEAVAELQAAPEDA</sequence>
<feature type="transmembrane region" description="Helical" evidence="7">
    <location>
        <begin position="259"/>
        <end position="279"/>
    </location>
</feature>
<feature type="transmembrane region" description="Helical" evidence="7">
    <location>
        <begin position="316"/>
        <end position="336"/>
    </location>
</feature>